<dbReference type="EMBL" id="JAIWYP010000001">
    <property type="protein sequence ID" value="KAH3879486.1"/>
    <property type="molecule type" value="Genomic_DNA"/>
</dbReference>
<evidence type="ECO:0000313" key="1">
    <source>
        <dbReference type="EMBL" id="KAH3879480.1"/>
    </source>
</evidence>
<keyword evidence="7" id="KW-1185">Reference proteome</keyword>
<evidence type="ECO:0000313" key="7">
    <source>
        <dbReference type="Proteomes" id="UP000828390"/>
    </source>
</evidence>
<gene>
    <name evidence="1" type="ORF">DPMN_003383</name>
    <name evidence="2" type="ORF">DPMN_003389</name>
    <name evidence="3" type="ORF">DPMN_003395</name>
    <name evidence="4" type="ORF">DPMN_003401</name>
    <name evidence="5" type="ORF">DPMN_003407</name>
    <name evidence="6" type="ORF">DPMN_003413</name>
</gene>
<evidence type="ECO:0000313" key="5">
    <source>
        <dbReference type="EMBL" id="KAH3879504.1"/>
    </source>
</evidence>
<proteinExistence type="predicted"/>
<dbReference type="EMBL" id="JAIWYP010000001">
    <property type="protein sequence ID" value="KAH3879510.1"/>
    <property type="molecule type" value="Genomic_DNA"/>
</dbReference>
<dbReference type="EMBL" id="JAIWYP010000001">
    <property type="protein sequence ID" value="KAH3879498.1"/>
    <property type="molecule type" value="Genomic_DNA"/>
</dbReference>
<evidence type="ECO:0000313" key="3">
    <source>
        <dbReference type="EMBL" id="KAH3879492.1"/>
    </source>
</evidence>
<evidence type="ECO:0000313" key="4">
    <source>
        <dbReference type="EMBL" id="KAH3879498.1"/>
    </source>
</evidence>
<dbReference type="AlphaFoldDB" id="A0A9D4RUQ1"/>
<protein>
    <submittedName>
        <fullName evidence="6">Uncharacterized protein</fullName>
    </submittedName>
</protein>
<dbReference type="EMBL" id="JAIWYP010000001">
    <property type="protein sequence ID" value="KAH3879492.1"/>
    <property type="molecule type" value="Genomic_DNA"/>
</dbReference>
<accession>A0A9D4RUQ1</accession>
<dbReference type="EMBL" id="JAIWYP010000001">
    <property type="protein sequence ID" value="KAH3879480.1"/>
    <property type="molecule type" value="Genomic_DNA"/>
</dbReference>
<sequence>MSLIKTNTRETQIRVPKTTRRASLDSLSISNLHIGIGYRSRLLFKARFSVGPLPWVALPSPATRNVGYEAHAPYPRRCLTGWVDENVSEHGLNKRIHPAWTYYVTLVNVSGLEERAGKHPKWYFFVCYTDVYSLIVREANEGASGQAGRQSVG</sequence>
<reference evidence="6" key="1">
    <citation type="journal article" date="2019" name="bioRxiv">
        <title>The Genome of the Zebra Mussel, Dreissena polymorpha: A Resource for Invasive Species Research.</title>
        <authorList>
            <person name="McCartney M.A."/>
            <person name="Auch B."/>
            <person name="Kono T."/>
            <person name="Mallez S."/>
            <person name="Zhang Y."/>
            <person name="Obille A."/>
            <person name="Becker A."/>
            <person name="Abrahante J.E."/>
            <person name="Garbe J."/>
            <person name="Badalamenti J.P."/>
            <person name="Herman A."/>
            <person name="Mangelson H."/>
            <person name="Liachko I."/>
            <person name="Sullivan S."/>
            <person name="Sone E.D."/>
            <person name="Koren S."/>
            <person name="Silverstein K.A.T."/>
            <person name="Beckman K.B."/>
            <person name="Gohl D.M."/>
        </authorList>
    </citation>
    <scope>NUCLEOTIDE SEQUENCE</scope>
    <source>
        <strain evidence="6">Duluth1</strain>
        <tissue evidence="6">Whole animal</tissue>
    </source>
</reference>
<name>A0A9D4RUQ1_DREPO</name>
<dbReference type="EMBL" id="JAIWYP010000001">
    <property type="protein sequence ID" value="KAH3879504.1"/>
    <property type="molecule type" value="Genomic_DNA"/>
</dbReference>
<evidence type="ECO:0000313" key="2">
    <source>
        <dbReference type="EMBL" id="KAH3879486.1"/>
    </source>
</evidence>
<evidence type="ECO:0000313" key="6">
    <source>
        <dbReference type="EMBL" id="KAH3879510.1"/>
    </source>
</evidence>
<comment type="caution">
    <text evidence="6">The sequence shown here is derived from an EMBL/GenBank/DDBJ whole genome shotgun (WGS) entry which is preliminary data.</text>
</comment>
<organism evidence="6 7">
    <name type="scientific">Dreissena polymorpha</name>
    <name type="common">Zebra mussel</name>
    <name type="synonym">Mytilus polymorpha</name>
    <dbReference type="NCBI Taxonomy" id="45954"/>
    <lineage>
        <taxon>Eukaryota</taxon>
        <taxon>Metazoa</taxon>
        <taxon>Spiralia</taxon>
        <taxon>Lophotrochozoa</taxon>
        <taxon>Mollusca</taxon>
        <taxon>Bivalvia</taxon>
        <taxon>Autobranchia</taxon>
        <taxon>Heteroconchia</taxon>
        <taxon>Euheterodonta</taxon>
        <taxon>Imparidentia</taxon>
        <taxon>Neoheterodontei</taxon>
        <taxon>Myida</taxon>
        <taxon>Dreissenoidea</taxon>
        <taxon>Dreissenidae</taxon>
        <taxon>Dreissena</taxon>
    </lineage>
</organism>
<reference evidence="6" key="2">
    <citation type="submission" date="2020-11" db="EMBL/GenBank/DDBJ databases">
        <authorList>
            <person name="McCartney M.A."/>
            <person name="Auch B."/>
            <person name="Kono T."/>
            <person name="Mallez S."/>
            <person name="Becker A."/>
            <person name="Gohl D.M."/>
            <person name="Silverstein K.A.T."/>
            <person name="Koren S."/>
            <person name="Bechman K.B."/>
            <person name="Herman A."/>
            <person name="Abrahante J.E."/>
            <person name="Garbe J."/>
        </authorList>
    </citation>
    <scope>NUCLEOTIDE SEQUENCE</scope>
    <source>
        <strain evidence="6">Duluth1</strain>
        <tissue evidence="6">Whole animal</tissue>
    </source>
</reference>
<dbReference type="Proteomes" id="UP000828390">
    <property type="component" value="Unassembled WGS sequence"/>
</dbReference>